<dbReference type="AlphaFoldDB" id="A0A6A6NTP4"/>
<dbReference type="OrthoDB" id="5357075at2759"/>
<evidence type="ECO:0000313" key="2">
    <source>
        <dbReference type="EMBL" id="KAF2454802.1"/>
    </source>
</evidence>
<dbReference type="EMBL" id="MU001689">
    <property type="protein sequence ID" value="KAF2454802.1"/>
    <property type="molecule type" value="Genomic_DNA"/>
</dbReference>
<reference evidence="2" key="1">
    <citation type="journal article" date="2020" name="Stud. Mycol.">
        <title>101 Dothideomycetes genomes: a test case for predicting lifestyles and emergence of pathogens.</title>
        <authorList>
            <person name="Haridas S."/>
            <person name="Albert R."/>
            <person name="Binder M."/>
            <person name="Bloem J."/>
            <person name="Labutti K."/>
            <person name="Salamov A."/>
            <person name="Andreopoulos B."/>
            <person name="Baker S."/>
            <person name="Barry K."/>
            <person name="Bills G."/>
            <person name="Bluhm B."/>
            <person name="Cannon C."/>
            <person name="Castanera R."/>
            <person name="Culley D."/>
            <person name="Daum C."/>
            <person name="Ezra D."/>
            <person name="Gonzalez J."/>
            <person name="Henrissat B."/>
            <person name="Kuo A."/>
            <person name="Liang C."/>
            <person name="Lipzen A."/>
            <person name="Lutzoni F."/>
            <person name="Magnuson J."/>
            <person name="Mondo S."/>
            <person name="Nolan M."/>
            <person name="Ohm R."/>
            <person name="Pangilinan J."/>
            <person name="Park H.-J."/>
            <person name="Ramirez L."/>
            <person name="Alfaro M."/>
            <person name="Sun H."/>
            <person name="Tritt A."/>
            <person name="Yoshinaga Y."/>
            <person name="Zwiers L.-H."/>
            <person name="Turgeon B."/>
            <person name="Goodwin S."/>
            <person name="Spatafora J."/>
            <person name="Crous P."/>
            <person name="Grigoriev I."/>
        </authorList>
    </citation>
    <scope>NUCLEOTIDE SEQUENCE</scope>
    <source>
        <strain evidence="2">ATCC 16933</strain>
    </source>
</reference>
<gene>
    <name evidence="2" type="ORF">BDY21DRAFT_94689</name>
</gene>
<feature type="region of interest" description="Disordered" evidence="1">
    <location>
        <begin position="106"/>
        <end position="144"/>
    </location>
</feature>
<sequence length="405" mass="43075">MQPRLNSAPSQDNETHQPSAAQQQHAQEQQRRRREQLHQAEMQQQDELAHLFTGLTFSPHAPPQPHEQPPPADPTPPPPPEHHHQTPDNQPITYISQHYTHSAHIPRASTTTSSDAPIPPAPAPAQASASASTSPSPIPSPISDASLTDIQMAHLLSAHAVDPAALFPTQIELFRRAPPDQRARLLELWRIAPPRYYGGRSIASASASAGQADGTMEWPRTSLALEEDMARVRWERERGAGAAGRWGEVMEDEQVADRGPEVSAELLADAEVHPGIAGGVGANDNASNPSAAAAAAAAAEPYIVSGYEALARRDYEEQAGRTMLGESTRYNQATDPAFNRVAGGWGGGGGGGGGGGEWQKNTWVQGHGHGHGHGGQPGGMLMDMENQYGSFAAAREGGDGDVMMM</sequence>
<keyword evidence="3" id="KW-1185">Reference proteome</keyword>
<feature type="region of interest" description="Disordered" evidence="1">
    <location>
        <begin position="1"/>
        <end position="91"/>
    </location>
</feature>
<feature type="compositionally biased region" description="Low complexity" evidence="1">
    <location>
        <begin position="124"/>
        <end position="144"/>
    </location>
</feature>
<name>A0A6A6NTP4_9PEZI</name>
<feature type="compositionally biased region" description="Pro residues" evidence="1">
    <location>
        <begin position="60"/>
        <end position="79"/>
    </location>
</feature>
<dbReference type="Proteomes" id="UP000799766">
    <property type="component" value="Unassembled WGS sequence"/>
</dbReference>
<evidence type="ECO:0000256" key="1">
    <source>
        <dbReference type="SAM" id="MobiDB-lite"/>
    </source>
</evidence>
<protein>
    <submittedName>
        <fullName evidence="2">Uncharacterized protein</fullName>
    </submittedName>
</protein>
<evidence type="ECO:0000313" key="3">
    <source>
        <dbReference type="Proteomes" id="UP000799766"/>
    </source>
</evidence>
<organism evidence="2 3">
    <name type="scientific">Lineolata rhizophorae</name>
    <dbReference type="NCBI Taxonomy" id="578093"/>
    <lineage>
        <taxon>Eukaryota</taxon>
        <taxon>Fungi</taxon>
        <taxon>Dikarya</taxon>
        <taxon>Ascomycota</taxon>
        <taxon>Pezizomycotina</taxon>
        <taxon>Dothideomycetes</taxon>
        <taxon>Dothideomycetes incertae sedis</taxon>
        <taxon>Lineolatales</taxon>
        <taxon>Lineolataceae</taxon>
        <taxon>Lineolata</taxon>
    </lineage>
</organism>
<proteinExistence type="predicted"/>
<feature type="compositionally biased region" description="Polar residues" evidence="1">
    <location>
        <begin position="1"/>
        <end position="19"/>
    </location>
</feature>
<accession>A0A6A6NTP4</accession>